<organism evidence="1 2">
    <name type="scientific">Rhododendron molle</name>
    <name type="common">Chinese azalea</name>
    <name type="synonym">Azalea mollis</name>
    <dbReference type="NCBI Taxonomy" id="49168"/>
    <lineage>
        <taxon>Eukaryota</taxon>
        <taxon>Viridiplantae</taxon>
        <taxon>Streptophyta</taxon>
        <taxon>Embryophyta</taxon>
        <taxon>Tracheophyta</taxon>
        <taxon>Spermatophyta</taxon>
        <taxon>Magnoliopsida</taxon>
        <taxon>eudicotyledons</taxon>
        <taxon>Gunneridae</taxon>
        <taxon>Pentapetalae</taxon>
        <taxon>asterids</taxon>
        <taxon>Ericales</taxon>
        <taxon>Ericaceae</taxon>
        <taxon>Ericoideae</taxon>
        <taxon>Rhodoreae</taxon>
        <taxon>Rhododendron</taxon>
    </lineage>
</organism>
<accession>A0ACC0MEV2</accession>
<gene>
    <name evidence="1" type="ORF">RHMOL_Rhmol09G0188100</name>
</gene>
<evidence type="ECO:0000313" key="1">
    <source>
        <dbReference type="EMBL" id="KAI8539500.1"/>
    </source>
</evidence>
<dbReference type="EMBL" id="CM046396">
    <property type="protein sequence ID" value="KAI8539500.1"/>
    <property type="molecule type" value="Genomic_DNA"/>
</dbReference>
<reference evidence="1" key="1">
    <citation type="submission" date="2022-02" db="EMBL/GenBank/DDBJ databases">
        <title>Plant Genome Project.</title>
        <authorList>
            <person name="Zhang R.-G."/>
        </authorList>
    </citation>
    <scope>NUCLEOTIDE SEQUENCE</scope>
    <source>
        <strain evidence="1">AT1</strain>
    </source>
</reference>
<evidence type="ECO:0000313" key="2">
    <source>
        <dbReference type="Proteomes" id="UP001062846"/>
    </source>
</evidence>
<dbReference type="Proteomes" id="UP001062846">
    <property type="component" value="Chromosome 9"/>
</dbReference>
<name>A0ACC0MEV2_RHOML</name>
<keyword evidence="2" id="KW-1185">Reference proteome</keyword>
<sequence length="81" mass="8660">MIPVPPNGDCSAASVPSLSTAPSPPPPLLLPNRRNPLRPGGTRCRSIGHSDRSVRPHWDSKSPTPRKPTEPSDLGSIMKTM</sequence>
<proteinExistence type="predicted"/>
<protein>
    <submittedName>
        <fullName evidence="1">Uncharacterized protein</fullName>
    </submittedName>
</protein>
<comment type="caution">
    <text evidence="1">The sequence shown here is derived from an EMBL/GenBank/DDBJ whole genome shotgun (WGS) entry which is preliminary data.</text>
</comment>